<sequence>MAEHSTTLHKTRVDLEGLMKVLGDHLYSTPMVAVRELVQNAHDSCERRRIESGAGFEPRIIVLADPSAHTLTIEDTGAGLTDDEIRRYLATVGAGYTRTLRQREAEPEVGSNSLIGYFGLGFLSAFVVAERTEVWTCSYQQPELAWRFVSRDGQTYTLETGSPRPVGTRVTLHLREAHRALANPLAVRRLLIRYACLLRHPIFCPLDVSMVASGLGLAEGDAVNAEPPPWRDDRELAPLRRRKLALEFAGRFESDFEPLCTIPIGDASDQPEVRGLLWIQDATTYGSSDNRRVWVFVRGMMITDDARELLPRWAGFVGAAIEGLGLTPTASREDLQRDGAYDRAAAQLLDALVEGLGQIASEQPATWRRILYRHNEALLGAAICDARLFALIAEQATIPTSQGDLNLTRVLERSQGKIYVSQAQRGGFEELLFRALSVPVVQARRYGALAITRRWAEQRGVPLVMLGTERGEQALFRRVEDHELESGAAEGLRRAFAAEDGGEVEVVLSRFAPAHLPFVLVPDREVELKQRIEADDADRRISTAALGLARLFTQTIAAGPPVRLHLNLDCRVIAQLGERLGTPERATAAAGALGLLRPLVALLSQTDEQQRYMSSEAALTQICELAERLVASAP</sequence>
<dbReference type="InterPro" id="IPR001404">
    <property type="entry name" value="Hsp90_fam"/>
</dbReference>
<dbReference type="Proteomes" id="UP000238823">
    <property type="component" value="Unassembled WGS sequence"/>
</dbReference>
<accession>A0A2S9YUH3</accession>
<keyword evidence="2" id="KW-0547">Nucleotide-binding</keyword>
<evidence type="ECO:0000256" key="1">
    <source>
        <dbReference type="ARBA" id="ARBA00008239"/>
    </source>
</evidence>
<dbReference type="Pfam" id="PF13589">
    <property type="entry name" value="HATPase_c_3"/>
    <property type="match status" value="1"/>
</dbReference>
<dbReference type="PRINTS" id="PR00775">
    <property type="entry name" value="HEATSHOCK90"/>
</dbReference>
<dbReference type="GO" id="GO:0005524">
    <property type="term" value="F:ATP binding"/>
    <property type="evidence" value="ECO:0007669"/>
    <property type="project" value="UniProtKB-KW"/>
</dbReference>
<dbReference type="InterPro" id="IPR036890">
    <property type="entry name" value="HATPase_C_sf"/>
</dbReference>
<dbReference type="PANTHER" id="PTHR11528">
    <property type="entry name" value="HEAT SHOCK PROTEIN 90 FAMILY MEMBER"/>
    <property type="match status" value="1"/>
</dbReference>
<dbReference type="SUPFAM" id="SSF54211">
    <property type="entry name" value="Ribosomal protein S5 domain 2-like"/>
    <property type="match status" value="1"/>
</dbReference>
<dbReference type="Gene3D" id="3.30.565.10">
    <property type="entry name" value="Histidine kinase-like ATPase, C-terminal domain"/>
    <property type="match status" value="1"/>
</dbReference>
<dbReference type="GO" id="GO:0016887">
    <property type="term" value="F:ATP hydrolysis activity"/>
    <property type="evidence" value="ECO:0007669"/>
    <property type="project" value="InterPro"/>
</dbReference>
<evidence type="ECO:0000256" key="2">
    <source>
        <dbReference type="ARBA" id="ARBA00022741"/>
    </source>
</evidence>
<name>A0A2S9YUH3_9BACT</name>
<proteinExistence type="inferred from homology"/>
<dbReference type="Gene3D" id="3.30.230.80">
    <property type="match status" value="1"/>
</dbReference>
<dbReference type="GO" id="GO:0140662">
    <property type="term" value="F:ATP-dependent protein folding chaperone"/>
    <property type="evidence" value="ECO:0007669"/>
    <property type="project" value="InterPro"/>
</dbReference>
<comment type="caution">
    <text evidence="5">The sequence shown here is derived from an EMBL/GenBank/DDBJ whole genome shotgun (WGS) entry which is preliminary data.</text>
</comment>
<comment type="similarity">
    <text evidence="1">Belongs to the heat shock protein 90 family.</text>
</comment>
<dbReference type="AlphaFoldDB" id="A0A2S9YUH3"/>
<gene>
    <name evidence="5" type="primary">htpG_2</name>
    <name evidence="5" type="ORF">ENSA7_15480</name>
</gene>
<dbReference type="OrthoDB" id="9802640at2"/>
<organism evidence="5 6">
    <name type="scientific">Enhygromyxa salina</name>
    <dbReference type="NCBI Taxonomy" id="215803"/>
    <lineage>
        <taxon>Bacteria</taxon>
        <taxon>Pseudomonadati</taxon>
        <taxon>Myxococcota</taxon>
        <taxon>Polyangia</taxon>
        <taxon>Nannocystales</taxon>
        <taxon>Nannocystaceae</taxon>
        <taxon>Enhygromyxa</taxon>
    </lineage>
</organism>
<keyword evidence="3" id="KW-0067">ATP-binding</keyword>
<dbReference type="InterPro" id="IPR020575">
    <property type="entry name" value="Hsp90_N"/>
</dbReference>
<dbReference type="RefSeq" id="WP_106088583.1">
    <property type="nucleotide sequence ID" value="NZ_PVNL01000036.1"/>
</dbReference>
<evidence type="ECO:0000256" key="3">
    <source>
        <dbReference type="ARBA" id="ARBA00022840"/>
    </source>
</evidence>
<dbReference type="GO" id="GO:0051082">
    <property type="term" value="F:unfolded protein binding"/>
    <property type="evidence" value="ECO:0007669"/>
    <property type="project" value="InterPro"/>
</dbReference>
<reference evidence="5 6" key="1">
    <citation type="submission" date="2018-03" db="EMBL/GenBank/DDBJ databases">
        <title>Draft Genome Sequences of the Obligatory Marine Myxobacteria Enhygromyxa salina SWB007.</title>
        <authorList>
            <person name="Poehlein A."/>
            <person name="Moghaddam J.A."/>
            <person name="Harms H."/>
            <person name="Alanjari M."/>
            <person name="Koenig G.M."/>
            <person name="Daniel R."/>
            <person name="Schaeberle T.F."/>
        </authorList>
    </citation>
    <scope>NUCLEOTIDE SEQUENCE [LARGE SCALE GENOMIC DNA]</scope>
    <source>
        <strain evidence="5 6">SWB007</strain>
    </source>
</reference>
<dbReference type="SUPFAM" id="SSF55874">
    <property type="entry name" value="ATPase domain of HSP90 chaperone/DNA topoisomerase II/histidine kinase"/>
    <property type="match status" value="1"/>
</dbReference>
<evidence type="ECO:0000256" key="4">
    <source>
        <dbReference type="ARBA" id="ARBA00023186"/>
    </source>
</evidence>
<dbReference type="InterPro" id="IPR020568">
    <property type="entry name" value="Ribosomal_Su5_D2-typ_SF"/>
</dbReference>
<keyword evidence="4" id="KW-0143">Chaperone</keyword>
<evidence type="ECO:0000313" key="6">
    <source>
        <dbReference type="Proteomes" id="UP000238823"/>
    </source>
</evidence>
<protein>
    <submittedName>
        <fullName evidence="5">Chaperone protein HtpG</fullName>
    </submittedName>
</protein>
<evidence type="ECO:0000313" key="5">
    <source>
        <dbReference type="EMBL" id="PRQ08730.1"/>
    </source>
</evidence>
<dbReference type="EMBL" id="PVNL01000036">
    <property type="protein sequence ID" value="PRQ08730.1"/>
    <property type="molecule type" value="Genomic_DNA"/>
</dbReference>